<name>A0AAX1UKT4_CERSP</name>
<feature type="domain" description="UspA" evidence="2">
    <location>
        <begin position="1"/>
        <end position="157"/>
    </location>
</feature>
<organism evidence="3 4">
    <name type="scientific">Cereibacter sphaeroides</name>
    <name type="common">Rhodobacter sphaeroides</name>
    <dbReference type="NCBI Taxonomy" id="1063"/>
    <lineage>
        <taxon>Bacteria</taxon>
        <taxon>Pseudomonadati</taxon>
        <taxon>Pseudomonadota</taxon>
        <taxon>Alphaproteobacteria</taxon>
        <taxon>Rhodobacterales</taxon>
        <taxon>Paracoccaceae</taxon>
        <taxon>Cereibacter</taxon>
    </lineage>
</organism>
<evidence type="ECO:0000313" key="3">
    <source>
        <dbReference type="EMBL" id="RHZ94300.1"/>
    </source>
</evidence>
<feature type="domain" description="UspA" evidence="2">
    <location>
        <begin position="212"/>
        <end position="281"/>
    </location>
</feature>
<dbReference type="InterPro" id="IPR006016">
    <property type="entry name" value="UspA"/>
</dbReference>
<dbReference type="PRINTS" id="PR01438">
    <property type="entry name" value="UNVRSLSTRESS"/>
</dbReference>
<evidence type="ECO:0000313" key="4">
    <source>
        <dbReference type="Proteomes" id="UP000266305"/>
    </source>
</evidence>
<dbReference type="CDD" id="cd00293">
    <property type="entry name" value="USP-like"/>
    <property type="match status" value="2"/>
</dbReference>
<reference evidence="3 4" key="1">
    <citation type="submission" date="2018-08" db="EMBL/GenBank/DDBJ databases">
        <title>Draft genome sequence of Rhodobacter sphaeroides FY.</title>
        <authorList>
            <person name="Rayyan A."/>
            <person name="Meyer T.E."/>
            <person name="Kyndt J.A."/>
        </authorList>
    </citation>
    <scope>NUCLEOTIDE SEQUENCE [LARGE SCALE GENOMIC DNA]</scope>
    <source>
        <strain evidence="3 4">FY</strain>
    </source>
</reference>
<protein>
    <submittedName>
        <fullName evidence="3">Universal stress protein</fullName>
    </submittedName>
</protein>
<comment type="caution">
    <text evidence="3">The sequence shown here is derived from an EMBL/GenBank/DDBJ whole genome shotgun (WGS) entry which is preliminary data.</text>
</comment>
<sequence>MTDRIMALVDGSDFSRSVCLHAAWIAQRLGLPVDLLHVLGRRDAADRGDLSGALQLGARTALLEELAALDAERARLAQAQGRAILEDAQAILAAHGVEATPHLRQGDLIDTVAGFERSGRALVVGRRGRAAGFASAHLGSNLERLLRASKMPVLIVPADWRPVRKVLVAYDGGASARGAIERMAASPVFRGLAITLACAGGEEARATLERARGTLLAAGLAAETCLLSGAPEVALERKIEAEGFDLLVMGAYGHSRIRTLIIGSTTTALIRACGVPMLVYR</sequence>
<dbReference type="PANTHER" id="PTHR46268:SF6">
    <property type="entry name" value="UNIVERSAL STRESS PROTEIN UP12"/>
    <property type="match status" value="1"/>
</dbReference>
<dbReference type="Gene3D" id="3.40.50.12370">
    <property type="match status" value="1"/>
</dbReference>
<comment type="similarity">
    <text evidence="1">Belongs to the universal stress protein A family.</text>
</comment>
<proteinExistence type="inferred from homology"/>
<dbReference type="PANTHER" id="PTHR46268">
    <property type="entry name" value="STRESS RESPONSE PROTEIN NHAX"/>
    <property type="match status" value="1"/>
</dbReference>
<gene>
    <name evidence="3" type="ORF">D1114_12965</name>
</gene>
<evidence type="ECO:0000259" key="2">
    <source>
        <dbReference type="Pfam" id="PF00582"/>
    </source>
</evidence>
<dbReference type="AlphaFoldDB" id="A0AAX1UKT4"/>
<dbReference type="InterPro" id="IPR006015">
    <property type="entry name" value="Universal_stress_UspA"/>
</dbReference>
<dbReference type="Pfam" id="PF00582">
    <property type="entry name" value="Usp"/>
    <property type="match status" value="2"/>
</dbReference>
<dbReference type="RefSeq" id="WP_119000408.1">
    <property type="nucleotide sequence ID" value="NZ_QWGP01000013.1"/>
</dbReference>
<evidence type="ECO:0000256" key="1">
    <source>
        <dbReference type="ARBA" id="ARBA00008791"/>
    </source>
</evidence>
<accession>A0AAX1UKT4</accession>
<dbReference type="SUPFAM" id="SSF52402">
    <property type="entry name" value="Adenine nucleotide alpha hydrolases-like"/>
    <property type="match status" value="2"/>
</dbReference>
<dbReference type="EMBL" id="QWGP01000013">
    <property type="protein sequence ID" value="RHZ94300.1"/>
    <property type="molecule type" value="Genomic_DNA"/>
</dbReference>
<dbReference type="Proteomes" id="UP000266305">
    <property type="component" value="Unassembled WGS sequence"/>
</dbReference>